<evidence type="ECO:0000256" key="4">
    <source>
        <dbReference type="ARBA" id="ARBA00022679"/>
    </source>
</evidence>
<dbReference type="GO" id="GO:0008483">
    <property type="term" value="F:transaminase activity"/>
    <property type="evidence" value="ECO:0007669"/>
    <property type="project" value="UniProtKB-KW"/>
</dbReference>
<dbReference type="InterPro" id="IPR050596">
    <property type="entry name" value="AspAT/PAT-like"/>
</dbReference>
<dbReference type="PROSITE" id="PS00105">
    <property type="entry name" value="AA_TRANSFER_CLASS_1"/>
    <property type="match status" value="1"/>
</dbReference>
<dbReference type="FunFam" id="3.40.640.10:FF:000033">
    <property type="entry name" value="Aspartate aminotransferase"/>
    <property type="match status" value="1"/>
</dbReference>
<dbReference type="Gene3D" id="3.90.1150.10">
    <property type="entry name" value="Aspartate Aminotransferase, domain 1"/>
    <property type="match status" value="1"/>
</dbReference>
<reference evidence="8 9" key="1">
    <citation type="submission" date="2017-11" db="EMBL/GenBank/DDBJ databases">
        <title>Genome sequence of Pantoea cypripedii NE1.</title>
        <authorList>
            <person name="Nascimento F.X."/>
        </authorList>
    </citation>
    <scope>NUCLEOTIDE SEQUENCE [LARGE SCALE GENOMIC DNA]</scope>
    <source>
        <strain evidence="8 9">NE1</strain>
        <plasmid evidence="9">pne1b</plasmid>
    </source>
</reference>
<keyword evidence="5" id="KW-0663">Pyridoxal phosphate</keyword>
<keyword evidence="8" id="KW-0614">Plasmid</keyword>
<dbReference type="RefSeq" id="WP_208718660.1">
    <property type="nucleotide sequence ID" value="NZ_CP024770.1"/>
</dbReference>
<evidence type="ECO:0000256" key="3">
    <source>
        <dbReference type="ARBA" id="ARBA00022576"/>
    </source>
</evidence>
<dbReference type="GO" id="GO:0030170">
    <property type="term" value="F:pyridoxal phosphate binding"/>
    <property type="evidence" value="ECO:0007669"/>
    <property type="project" value="InterPro"/>
</dbReference>
<accession>A0A6B9G5E2</accession>
<dbReference type="InterPro" id="IPR004838">
    <property type="entry name" value="NHTrfase_class1_PyrdxlP-BS"/>
</dbReference>
<dbReference type="AlphaFoldDB" id="A0A6B9G5E2"/>
<dbReference type="SUPFAM" id="SSF53383">
    <property type="entry name" value="PLP-dependent transferases"/>
    <property type="match status" value="1"/>
</dbReference>
<evidence type="ECO:0000256" key="5">
    <source>
        <dbReference type="ARBA" id="ARBA00022898"/>
    </source>
</evidence>
<evidence type="ECO:0000256" key="1">
    <source>
        <dbReference type="ARBA" id="ARBA00001933"/>
    </source>
</evidence>
<proteinExistence type="inferred from homology"/>
<feature type="domain" description="Aminotransferase class I/classII large" evidence="7">
    <location>
        <begin position="31"/>
        <end position="392"/>
    </location>
</feature>
<dbReference type="InterPro" id="IPR004839">
    <property type="entry name" value="Aminotransferase_I/II_large"/>
</dbReference>
<geneLocation type="plasmid" evidence="9">
    <name>pne1b</name>
</geneLocation>
<evidence type="ECO:0000259" key="7">
    <source>
        <dbReference type="Pfam" id="PF00155"/>
    </source>
</evidence>
<comment type="similarity">
    <text evidence="2 6">Belongs to the class-I pyridoxal-phosphate-dependent aminotransferase family.</text>
</comment>
<evidence type="ECO:0000313" key="9">
    <source>
        <dbReference type="Proteomes" id="UP000502005"/>
    </source>
</evidence>
<dbReference type="Proteomes" id="UP000502005">
    <property type="component" value="Plasmid pNE1B"/>
</dbReference>
<evidence type="ECO:0000256" key="6">
    <source>
        <dbReference type="RuleBase" id="RU000481"/>
    </source>
</evidence>
<comment type="cofactor">
    <cofactor evidence="1 6">
        <name>pyridoxal 5'-phosphate</name>
        <dbReference type="ChEBI" id="CHEBI:597326"/>
    </cofactor>
</comment>
<dbReference type="InterPro" id="IPR015421">
    <property type="entry name" value="PyrdxlP-dep_Trfase_major"/>
</dbReference>
<evidence type="ECO:0000256" key="2">
    <source>
        <dbReference type="ARBA" id="ARBA00007441"/>
    </source>
</evidence>
<protein>
    <recommendedName>
        <fullName evidence="6">Aminotransferase</fullName>
        <ecNumber evidence="6">2.6.1.-</ecNumber>
    </recommendedName>
</protein>
<name>A0A6B9G5E2_PANCY</name>
<dbReference type="GO" id="GO:0006520">
    <property type="term" value="P:amino acid metabolic process"/>
    <property type="evidence" value="ECO:0007669"/>
    <property type="project" value="InterPro"/>
</dbReference>
<organism evidence="8 9">
    <name type="scientific">Pantoea cypripedii</name>
    <name type="common">Pectobacterium cypripedii</name>
    <name type="synonym">Erwinia cypripedii</name>
    <dbReference type="NCBI Taxonomy" id="55209"/>
    <lineage>
        <taxon>Bacteria</taxon>
        <taxon>Pseudomonadati</taxon>
        <taxon>Pseudomonadota</taxon>
        <taxon>Gammaproteobacteria</taxon>
        <taxon>Enterobacterales</taxon>
        <taxon>Erwiniaceae</taxon>
        <taxon>Pantoea</taxon>
    </lineage>
</organism>
<keyword evidence="4 6" id="KW-0808">Transferase</keyword>
<dbReference type="InterPro" id="IPR015422">
    <property type="entry name" value="PyrdxlP-dep_Trfase_small"/>
</dbReference>
<dbReference type="PANTHER" id="PTHR46383">
    <property type="entry name" value="ASPARTATE AMINOTRANSFERASE"/>
    <property type="match status" value="1"/>
</dbReference>
<dbReference type="InterPro" id="IPR015424">
    <property type="entry name" value="PyrdxlP-dep_Trfase"/>
</dbReference>
<evidence type="ECO:0000313" key="8">
    <source>
        <dbReference type="EMBL" id="QGY32764.1"/>
    </source>
</evidence>
<sequence length="400" mass="43354">MTILSNTLSRIKPSASNAASQLARDMKAQGKDVIALSSGEPDFDTPEHIKQAALQAMNQGETKYPPIAGIPALREAIVAKFRRDNQLAYSAKQIIVSNGAKQIISNALMATMNAGDEVIIPAPYWVSYPEMVALAGGTPVTVAVSEAQGFKLSAEALEQAITPKTKWLLFNSPSNPTGAVYSFEELRALSEVLLRHPHVWVMCDDIYEQLIYDDNQFYTFPQVEPALMERSLVINGVSKAYAMTGWRVGYGAGPATLIKAMETIQGQITSGVSSISQWAAVAALNGPQDFLAEWRASFVKRRNYVVEALNAAPGLTCQVPAGAFYVYPSCAGVLNKTTPEGRVIRSDKDFTEALLASEGVALVHGDAFGLAPNFRLSYAASMTQLQEACTRIQHFCRSLH</sequence>
<dbReference type="CDD" id="cd00609">
    <property type="entry name" value="AAT_like"/>
    <property type="match status" value="1"/>
</dbReference>
<dbReference type="Gene3D" id="3.40.640.10">
    <property type="entry name" value="Type I PLP-dependent aspartate aminotransferase-like (Major domain)"/>
    <property type="match status" value="1"/>
</dbReference>
<keyword evidence="3 6" id="KW-0032">Aminotransferase</keyword>
<gene>
    <name evidence="8" type="ORF">CUN67_27905</name>
</gene>
<dbReference type="Pfam" id="PF00155">
    <property type="entry name" value="Aminotran_1_2"/>
    <property type="match status" value="1"/>
</dbReference>
<dbReference type="EMBL" id="CP024770">
    <property type="protein sequence ID" value="QGY32764.1"/>
    <property type="molecule type" value="Genomic_DNA"/>
</dbReference>
<dbReference type="PANTHER" id="PTHR46383:SF1">
    <property type="entry name" value="ASPARTATE AMINOTRANSFERASE"/>
    <property type="match status" value="1"/>
</dbReference>
<dbReference type="EC" id="2.6.1.-" evidence="6"/>